<reference evidence="1 2" key="1">
    <citation type="journal article" date="2020" name="Front. Microbiol.">
        <title>Single-cell genomics of novel Actinobacteria with the Wood-Ljungdahl pathway discovered in a serpentinizing system.</title>
        <authorList>
            <person name="Merino N."/>
            <person name="Kawai M."/>
            <person name="Boyd E.S."/>
            <person name="Colman D.R."/>
            <person name="McGlynn S.E."/>
            <person name="Nealson K.H."/>
            <person name="Kurokawa K."/>
            <person name="Hongoh Y."/>
        </authorList>
    </citation>
    <scope>NUCLEOTIDE SEQUENCE [LARGE SCALE GENOMIC DNA]</scope>
    <source>
        <strain evidence="1 2">S09_30</strain>
    </source>
</reference>
<dbReference type="AlphaFoldDB" id="A0A6V8NTA1"/>
<gene>
    <name evidence="1" type="ORF">HKBW3S09_01027</name>
</gene>
<evidence type="ECO:0000313" key="2">
    <source>
        <dbReference type="Proteomes" id="UP000585609"/>
    </source>
</evidence>
<name>A0A6V8NTA1_9ACTN</name>
<accession>A0A6V8NTA1</accession>
<protein>
    <submittedName>
        <fullName evidence="1">Uncharacterized protein</fullName>
    </submittedName>
</protein>
<organism evidence="1 2">
    <name type="scientific">Candidatus Hakubella thermalkaliphila</name>
    <dbReference type="NCBI Taxonomy" id="2754717"/>
    <lineage>
        <taxon>Bacteria</taxon>
        <taxon>Bacillati</taxon>
        <taxon>Actinomycetota</taxon>
        <taxon>Actinomycetota incertae sedis</taxon>
        <taxon>Candidatus Hakubellales</taxon>
        <taxon>Candidatus Hakubellaceae</taxon>
        <taxon>Candidatus Hakubella</taxon>
    </lineage>
</organism>
<proteinExistence type="predicted"/>
<comment type="caution">
    <text evidence="1">The sequence shown here is derived from an EMBL/GenBank/DDBJ whole genome shotgun (WGS) entry which is preliminary data.</text>
</comment>
<sequence length="75" mass="8276">MQLIQCEGRLATVNSIGSQRKAVYIKATRPKVGILALAEDEEVGQMPNRSIGVTHRNFDLDAGSCMRFLERRGGD</sequence>
<dbReference type="Proteomes" id="UP000585609">
    <property type="component" value="Unassembled WGS sequence"/>
</dbReference>
<evidence type="ECO:0000313" key="1">
    <source>
        <dbReference type="EMBL" id="GFP23562.1"/>
    </source>
</evidence>
<dbReference type="EMBL" id="BLRW01000136">
    <property type="protein sequence ID" value="GFP23562.1"/>
    <property type="molecule type" value="Genomic_DNA"/>
</dbReference>